<sequence length="246" mass="28319">MQSQPPSGFALPNISTHNHCWNGFWHFSEKGAGNRYTAKCFYCKYELSGKLKKLHSHIIAYSKWPVTVKNNYIQKAASSTPKSHKTNLISSDQEQSDLFSPALKCQENLANWVIKPISQDKQFKIDKKLLDAIIYENHPFKIAKNSYFLEFLNELAPNYCLPSPETLSNKILNSSFSIYLNNKFKVMLSLTNITLALNRWQNVSQNSIYSFIALKEEQEHILDIIDLSANHHTAVFLQKKSKKFLN</sequence>
<accession>A0ACA9KWD4</accession>
<evidence type="ECO:0000313" key="2">
    <source>
        <dbReference type="Proteomes" id="UP000789366"/>
    </source>
</evidence>
<keyword evidence="2" id="KW-1185">Reference proteome</keyword>
<proteinExistence type="predicted"/>
<protein>
    <submittedName>
        <fullName evidence="1">3070_t:CDS:1</fullName>
    </submittedName>
</protein>
<comment type="caution">
    <text evidence="1">The sequence shown here is derived from an EMBL/GenBank/DDBJ whole genome shotgun (WGS) entry which is preliminary data.</text>
</comment>
<organism evidence="1 2">
    <name type="scientific">Cetraspora pellucida</name>
    <dbReference type="NCBI Taxonomy" id="1433469"/>
    <lineage>
        <taxon>Eukaryota</taxon>
        <taxon>Fungi</taxon>
        <taxon>Fungi incertae sedis</taxon>
        <taxon>Mucoromycota</taxon>
        <taxon>Glomeromycotina</taxon>
        <taxon>Glomeromycetes</taxon>
        <taxon>Diversisporales</taxon>
        <taxon>Gigasporaceae</taxon>
        <taxon>Cetraspora</taxon>
    </lineage>
</organism>
<dbReference type="EMBL" id="CAJVPW010001965">
    <property type="protein sequence ID" value="CAG8496058.1"/>
    <property type="molecule type" value="Genomic_DNA"/>
</dbReference>
<dbReference type="Proteomes" id="UP000789366">
    <property type="component" value="Unassembled WGS sequence"/>
</dbReference>
<evidence type="ECO:0000313" key="1">
    <source>
        <dbReference type="EMBL" id="CAG8496058.1"/>
    </source>
</evidence>
<reference evidence="1" key="1">
    <citation type="submission" date="2021-06" db="EMBL/GenBank/DDBJ databases">
        <authorList>
            <person name="Kallberg Y."/>
            <person name="Tangrot J."/>
            <person name="Rosling A."/>
        </authorList>
    </citation>
    <scope>NUCLEOTIDE SEQUENCE</scope>
    <source>
        <strain evidence="1">28 12/20/2015</strain>
    </source>
</reference>
<gene>
    <name evidence="1" type="ORF">SPELUC_LOCUS2784</name>
</gene>
<name>A0ACA9KWD4_9GLOM</name>